<dbReference type="RefSeq" id="WP_123105994.1">
    <property type="nucleotide sequence ID" value="NZ_RIBZ01000634.1"/>
</dbReference>
<gene>
    <name evidence="5" type="ORF">EEJ42_34215</name>
</gene>
<dbReference type="PANTHER" id="PTHR22946">
    <property type="entry name" value="DIENELACTONE HYDROLASE DOMAIN-CONTAINING PROTEIN-RELATED"/>
    <property type="match status" value="1"/>
</dbReference>
<keyword evidence="6" id="KW-1185">Reference proteome</keyword>
<dbReference type="Gene3D" id="3.40.50.1820">
    <property type="entry name" value="alpha/beta hydrolase"/>
    <property type="match status" value="1"/>
</dbReference>
<comment type="caution">
    <text evidence="5">The sequence shown here is derived from an EMBL/GenBank/DDBJ whole genome shotgun (WGS) entry which is preliminary data.</text>
</comment>
<keyword evidence="3" id="KW-1133">Transmembrane helix</keyword>
<name>A0A3M8UGA6_9ACTN</name>
<proteinExistence type="inferred from homology"/>
<dbReference type="AlphaFoldDB" id="A0A3M8UGA6"/>
<dbReference type="InterPro" id="IPR050261">
    <property type="entry name" value="FrsA_esterase"/>
</dbReference>
<keyword evidence="3" id="KW-0812">Transmembrane</keyword>
<sequence length="309" mass="33537">MTEPPRTPVRPPSRGSRALAVAALPIAPLYGASLAYLAFHPRNRTQREHPRDHGLPCTDLEIPFARRKRVHAWLCPGSTEKVVVLGHSMGAGKDHSLGHAKFLHDAGYTVCLFDHRNHGASSDDRALFGLGDRFAGDVTKVVSWLRDKQGYGTARIAVYGFSFSCFSAMWALTHDGFEFDALVCDSGPGHDVPPLLRKYLEAEALPMPPVLSGEPSRSVVTRTLCALGPAMLRAHWPPPTTGKFAKIPLLFMSGEHDAIVPPSSVDALAERYAQAETHVLPGAEHLLGLQSDPEGYASVVLDFLKRALG</sequence>
<keyword evidence="3" id="KW-0472">Membrane</keyword>
<dbReference type="InterPro" id="IPR000073">
    <property type="entry name" value="AB_hydrolase_1"/>
</dbReference>
<dbReference type="Proteomes" id="UP000275401">
    <property type="component" value="Unassembled WGS sequence"/>
</dbReference>
<evidence type="ECO:0000256" key="2">
    <source>
        <dbReference type="ARBA" id="ARBA00038115"/>
    </source>
</evidence>
<keyword evidence="1 5" id="KW-0378">Hydrolase</keyword>
<feature type="transmembrane region" description="Helical" evidence="3">
    <location>
        <begin position="20"/>
        <end position="39"/>
    </location>
</feature>
<evidence type="ECO:0000313" key="6">
    <source>
        <dbReference type="Proteomes" id="UP000275401"/>
    </source>
</evidence>
<evidence type="ECO:0000259" key="4">
    <source>
        <dbReference type="Pfam" id="PF12697"/>
    </source>
</evidence>
<reference evidence="5 6" key="1">
    <citation type="submission" date="2018-11" db="EMBL/GenBank/DDBJ databases">
        <title>The Potential of Streptomyces as Biocontrol Agents against the Tomato grey mould, Botrytis cinerea (Gray mold) Frontiers in Microbiology.</title>
        <authorList>
            <person name="Li D."/>
        </authorList>
    </citation>
    <scope>NUCLEOTIDE SEQUENCE [LARGE SCALE GENOMIC DNA]</scope>
    <source>
        <strain evidence="5 6">NEAU-LD23</strain>
    </source>
</reference>
<dbReference type="Pfam" id="PF12697">
    <property type="entry name" value="Abhydrolase_6"/>
    <property type="match status" value="1"/>
</dbReference>
<dbReference type="PANTHER" id="PTHR22946:SF9">
    <property type="entry name" value="POLYKETIDE TRANSFERASE AF380"/>
    <property type="match status" value="1"/>
</dbReference>
<evidence type="ECO:0000256" key="1">
    <source>
        <dbReference type="ARBA" id="ARBA00022801"/>
    </source>
</evidence>
<dbReference type="InterPro" id="IPR029058">
    <property type="entry name" value="AB_hydrolase_fold"/>
</dbReference>
<dbReference type="EMBL" id="RIBZ01000634">
    <property type="protein sequence ID" value="RNG04354.1"/>
    <property type="molecule type" value="Genomic_DNA"/>
</dbReference>
<protein>
    <submittedName>
        <fullName evidence="5">Alpha/beta hydrolase</fullName>
    </submittedName>
</protein>
<evidence type="ECO:0000256" key="3">
    <source>
        <dbReference type="SAM" id="Phobius"/>
    </source>
</evidence>
<dbReference type="GO" id="GO:0052689">
    <property type="term" value="F:carboxylic ester hydrolase activity"/>
    <property type="evidence" value="ECO:0007669"/>
    <property type="project" value="UniProtKB-ARBA"/>
</dbReference>
<feature type="domain" description="AB hydrolase-1" evidence="4">
    <location>
        <begin position="103"/>
        <end position="298"/>
    </location>
</feature>
<comment type="similarity">
    <text evidence="2">Belongs to the AB hydrolase superfamily. FUS2 hydrolase family.</text>
</comment>
<dbReference type="SUPFAM" id="SSF53474">
    <property type="entry name" value="alpha/beta-Hydrolases"/>
    <property type="match status" value="1"/>
</dbReference>
<organism evidence="5 6">
    <name type="scientific">Streptomyces botrytidirepellens</name>
    <dbReference type="NCBI Taxonomy" id="2486417"/>
    <lineage>
        <taxon>Bacteria</taxon>
        <taxon>Bacillati</taxon>
        <taxon>Actinomycetota</taxon>
        <taxon>Actinomycetes</taxon>
        <taxon>Kitasatosporales</taxon>
        <taxon>Streptomycetaceae</taxon>
        <taxon>Streptomyces</taxon>
    </lineage>
</organism>
<evidence type="ECO:0000313" key="5">
    <source>
        <dbReference type="EMBL" id="RNG04354.1"/>
    </source>
</evidence>
<accession>A0A3M8UGA6</accession>